<name>A0AAD7N5D7_9AGAR</name>
<feature type="chain" id="PRO_5042252757" description="Secreted protein" evidence="1">
    <location>
        <begin position="22"/>
        <end position="88"/>
    </location>
</feature>
<keyword evidence="1" id="KW-0732">Signal</keyword>
<proteinExistence type="predicted"/>
<feature type="signal peptide" evidence="1">
    <location>
        <begin position="1"/>
        <end position="21"/>
    </location>
</feature>
<evidence type="ECO:0000313" key="3">
    <source>
        <dbReference type="Proteomes" id="UP001215598"/>
    </source>
</evidence>
<organism evidence="2 3">
    <name type="scientific">Mycena metata</name>
    <dbReference type="NCBI Taxonomy" id="1033252"/>
    <lineage>
        <taxon>Eukaryota</taxon>
        <taxon>Fungi</taxon>
        <taxon>Dikarya</taxon>
        <taxon>Basidiomycota</taxon>
        <taxon>Agaricomycotina</taxon>
        <taxon>Agaricomycetes</taxon>
        <taxon>Agaricomycetidae</taxon>
        <taxon>Agaricales</taxon>
        <taxon>Marasmiineae</taxon>
        <taxon>Mycenaceae</taxon>
        <taxon>Mycena</taxon>
    </lineage>
</organism>
<evidence type="ECO:0008006" key="4">
    <source>
        <dbReference type="Google" id="ProtNLM"/>
    </source>
</evidence>
<evidence type="ECO:0000256" key="1">
    <source>
        <dbReference type="SAM" id="SignalP"/>
    </source>
</evidence>
<comment type="caution">
    <text evidence="2">The sequence shown here is derived from an EMBL/GenBank/DDBJ whole genome shotgun (WGS) entry which is preliminary data.</text>
</comment>
<evidence type="ECO:0000313" key="2">
    <source>
        <dbReference type="EMBL" id="KAJ7747278.1"/>
    </source>
</evidence>
<accession>A0AAD7N5D7</accession>
<protein>
    <recommendedName>
        <fullName evidence="4">Secreted protein</fullName>
    </recommendedName>
</protein>
<reference evidence="2" key="1">
    <citation type="submission" date="2023-03" db="EMBL/GenBank/DDBJ databases">
        <title>Massive genome expansion in bonnet fungi (Mycena s.s.) driven by repeated elements and novel gene families across ecological guilds.</title>
        <authorList>
            <consortium name="Lawrence Berkeley National Laboratory"/>
            <person name="Harder C.B."/>
            <person name="Miyauchi S."/>
            <person name="Viragh M."/>
            <person name="Kuo A."/>
            <person name="Thoen E."/>
            <person name="Andreopoulos B."/>
            <person name="Lu D."/>
            <person name="Skrede I."/>
            <person name="Drula E."/>
            <person name="Henrissat B."/>
            <person name="Morin E."/>
            <person name="Kohler A."/>
            <person name="Barry K."/>
            <person name="LaButti K."/>
            <person name="Morin E."/>
            <person name="Salamov A."/>
            <person name="Lipzen A."/>
            <person name="Mereny Z."/>
            <person name="Hegedus B."/>
            <person name="Baldrian P."/>
            <person name="Stursova M."/>
            <person name="Weitz H."/>
            <person name="Taylor A."/>
            <person name="Grigoriev I.V."/>
            <person name="Nagy L.G."/>
            <person name="Martin F."/>
            <person name="Kauserud H."/>
        </authorList>
    </citation>
    <scope>NUCLEOTIDE SEQUENCE</scope>
    <source>
        <strain evidence="2">CBHHK182m</strain>
    </source>
</reference>
<dbReference type="Proteomes" id="UP001215598">
    <property type="component" value="Unassembled WGS sequence"/>
</dbReference>
<sequence length="88" mass="9371">MLLSKSIFGLGLCFSPHLLLANCADSVDSAGSCAQCAAVDSGGQRVPEFFFLGNARRTSPPIQIAALWAQRTETIEVCQPAQRSLTQT</sequence>
<dbReference type="EMBL" id="JARKIB010000077">
    <property type="protein sequence ID" value="KAJ7747278.1"/>
    <property type="molecule type" value="Genomic_DNA"/>
</dbReference>
<keyword evidence="3" id="KW-1185">Reference proteome</keyword>
<gene>
    <name evidence="2" type="ORF">B0H16DRAFT_1555387</name>
</gene>
<dbReference type="AlphaFoldDB" id="A0AAD7N5D7"/>